<dbReference type="EMBL" id="ML178860">
    <property type="protein sequence ID" value="TFK96434.1"/>
    <property type="molecule type" value="Genomic_DNA"/>
</dbReference>
<feature type="domain" description="Tyrosinase copper-binding" evidence="4">
    <location>
        <begin position="98"/>
        <end position="115"/>
    </location>
</feature>
<evidence type="ECO:0000256" key="1">
    <source>
        <dbReference type="ARBA" id="ARBA00022723"/>
    </source>
</evidence>
<dbReference type="PANTHER" id="PTHR11474">
    <property type="entry name" value="TYROSINASE FAMILY MEMBER"/>
    <property type="match status" value="1"/>
</dbReference>
<evidence type="ECO:0000256" key="3">
    <source>
        <dbReference type="SAM" id="SignalP"/>
    </source>
</evidence>
<keyword evidence="7" id="KW-1185">Reference proteome</keyword>
<keyword evidence="3" id="KW-0732">Signal</keyword>
<evidence type="ECO:0000313" key="7">
    <source>
        <dbReference type="Proteomes" id="UP000305067"/>
    </source>
</evidence>
<dbReference type="PRINTS" id="PR00092">
    <property type="entry name" value="TYROSINASE"/>
</dbReference>
<dbReference type="GO" id="GO:0016491">
    <property type="term" value="F:oxidoreductase activity"/>
    <property type="evidence" value="ECO:0007669"/>
    <property type="project" value="InterPro"/>
</dbReference>
<feature type="signal peptide" evidence="3">
    <location>
        <begin position="1"/>
        <end position="17"/>
    </location>
</feature>
<dbReference type="Proteomes" id="UP000305067">
    <property type="component" value="Unassembled WGS sequence"/>
</dbReference>
<dbReference type="STRING" id="1884261.A0A5C3Q2X4"/>
<evidence type="ECO:0000259" key="4">
    <source>
        <dbReference type="PROSITE" id="PS00497"/>
    </source>
</evidence>
<dbReference type="GO" id="GO:0046872">
    <property type="term" value="F:metal ion binding"/>
    <property type="evidence" value="ECO:0007669"/>
    <property type="project" value="UniProtKB-KW"/>
</dbReference>
<dbReference type="Gene3D" id="1.10.1280.10">
    <property type="entry name" value="Di-copper center containing domain from catechol oxidase"/>
    <property type="match status" value="1"/>
</dbReference>
<dbReference type="InterPro" id="IPR008922">
    <property type="entry name" value="Di-copper_centre_dom_sf"/>
</dbReference>
<feature type="chain" id="PRO_5022996521" description="Tyrosinase copper-binding domain-containing protein" evidence="3">
    <location>
        <begin position="18"/>
        <end position="353"/>
    </location>
</feature>
<dbReference type="PROSITE" id="PS00497">
    <property type="entry name" value="TYROSINASE_1"/>
    <property type="match status" value="1"/>
</dbReference>
<dbReference type="AlphaFoldDB" id="A0A5C3Q2X4"/>
<dbReference type="InterPro" id="IPR050316">
    <property type="entry name" value="Tyrosinase/Hemocyanin"/>
</dbReference>
<reference evidence="6 7" key="1">
    <citation type="journal article" date="2019" name="Nat. Ecol. Evol.">
        <title>Megaphylogeny resolves global patterns of mushroom evolution.</title>
        <authorList>
            <person name="Varga T."/>
            <person name="Krizsan K."/>
            <person name="Foldi C."/>
            <person name="Dima B."/>
            <person name="Sanchez-Garcia M."/>
            <person name="Sanchez-Ramirez S."/>
            <person name="Szollosi G.J."/>
            <person name="Szarkandi J.G."/>
            <person name="Papp V."/>
            <person name="Albert L."/>
            <person name="Andreopoulos W."/>
            <person name="Angelini C."/>
            <person name="Antonin V."/>
            <person name="Barry K.W."/>
            <person name="Bougher N.L."/>
            <person name="Buchanan P."/>
            <person name="Buyck B."/>
            <person name="Bense V."/>
            <person name="Catcheside P."/>
            <person name="Chovatia M."/>
            <person name="Cooper J."/>
            <person name="Damon W."/>
            <person name="Desjardin D."/>
            <person name="Finy P."/>
            <person name="Geml J."/>
            <person name="Haridas S."/>
            <person name="Hughes K."/>
            <person name="Justo A."/>
            <person name="Karasinski D."/>
            <person name="Kautmanova I."/>
            <person name="Kiss B."/>
            <person name="Kocsube S."/>
            <person name="Kotiranta H."/>
            <person name="LaButti K.M."/>
            <person name="Lechner B.E."/>
            <person name="Liimatainen K."/>
            <person name="Lipzen A."/>
            <person name="Lukacs Z."/>
            <person name="Mihaltcheva S."/>
            <person name="Morgado L.N."/>
            <person name="Niskanen T."/>
            <person name="Noordeloos M.E."/>
            <person name="Ohm R.A."/>
            <person name="Ortiz-Santana B."/>
            <person name="Ovrebo C."/>
            <person name="Racz N."/>
            <person name="Riley R."/>
            <person name="Savchenko A."/>
            <person name="Shiryaev A."/>
            <person name="Soop K."/>
            <person name="Spirin V."/>
            <person name="Szebenyi C."/>
            <person name="Tomsovsky M."/>
            <person name="Tulloss R.E."/>
            <person name="Uehling J."/>
            <person name="Grigoriev I.V."/>
            <person name="Vagvolgyi C."/>
            <person name="Papp T."/>
            <person name="Martin F.M."/>
            <person name="Miettinen O."/>
            <person name="Hibbett D.S."/>
            <person name="Nagy L.G."/>
        </authorList>
    </citation>
    <scope>NUCLEOTIDE SEQUENCE [LARGE SCALE GENOMIC DNA]</scope>
    <source>
        <strain evidence="6 7">CBS 309.79</strain>
    </source>
</reference>
<evidence type="ECO:0000313" key="6">
    <source>
        <dbReference type="EMBL" id="TFK96434.1"/>
    </source>
</evidence>
<name>A0A5C3Q2X4_9AGAR</name>
<keyword evidence="2" id="KW-0186">Copper</keyword>
<evidence type="ECO:0000259" key="5">
    <source>
        <dbReference type="PROSITE" id="PS00498"/>
    </source>
</evidence>
<accession>A0A5C3Q2X4</accession>
<organism evidence="6 7">
    <name type="scientific">Pterulicium gracile</name>
    <dbReference type="NCBI Taxonomy" id="1884261"/>
    <lineage>
        <taxon>Eukaryota</taxon>
        <taxon>Fungi</taxon>
        <taxon>Dikarya</taxon>
        <taxon>Basidiomycota</taxon>
        <taxon>Agaricomycotina</taxon>
        <taxon>Agaricomycetes</taxon>
        <taxon>Agaricomycetidae</taxon>
        <taxon>Agaricales</taxon>
        <taxon>Pleurotineae</taxon>
        <taxon>Pterulaceae</taxon>
        <taxon>Pterulicium</taxon>
    </lineage>
</organism>
<protein>
    <recommendedName>
        <fullName evidence="4 5">Tyrosinase copper-binding domain-containing protein</fullName>
    </recommendedName>
</protein>
<dbReference type="PANTHER" id="PTHR11474:SF126">
    <property type="entry name" value="TYROSINASE-LIKE PROTEIN TYR-1-RELATED"/>
    <property type="match status" value="1"/>
</dbReference>
<feature type="domain" description="Tyrosinase copper-binding" evidence="5">
    <location>
        <begin position="266"/>
        <end position="277"/>
    </location>
</feature>
<sequence length="353" mass="39279">MLLTITILFPLFLQALTKPTATPIRRAQCSNPLVRKEWKSFTVPQRTAYFNAFKCLKTKPHDPSLSPNPPIPGVPVDPSASLYDDIVYLHAALVEKIHFSGIFLPWHRWYVNTVEQLLRSECNYQGPMSYWDWTEDAADGVQESSVFGSNSQAGMGSLGQASNNFVVTDGAWVSQTLAYPSPHTIKRNFTVTPYREGQMAPPYLVTKPNANVNRLVARGEVNRVVNDYRGDFVGFYNKFDEVEGFHSGLHFSIGGDMADPSWSPNDPLFFLHHGMLDRIWALWQDRHPSNKNAFSGGSTWAVQSLQQFQTYGPSGMPPNLGTTAAIPNIGFGDSVTVADVLDTEGGYVCYVYA</sequence>
<dbReference type="SUPFAM" id="SSF48056">
    <property type="entry name" value="Di-copper centre-containing domain"/>
    <property type="match status" value="1"/>
</dbReference>
<evidence type="ECO:0000256" key="2">
    <source>
        <dbReference type="ARBA" id="ARBA00023008"/>
    </source>
</evidence>
<dbReference type="PROSITE" id="PS00498">
    <property type="entry name" value="TYROSINASE_2"/>
    <property type="match status" value="1"/>
</dbReference>
<dbReference type="OrthoDB" id="6132182at2759"/>
<gene>
    <name evidence="6" type="ORF">BDV98DRAFT_536582</name>
</gene>
<dbReference type="InterPro" id="IPR002227">
    <property type="entry name" value="Tyrosinase_Cu-bd"/>
</dbReference>
<dbReference type="Pfam" id="PF00264">
    <property type="entry name" value="Tyrosinase"/>
    <property type="match status" value="1"/>
</dbReference>
<proteinExistence type="predicted"/>
<keyword evidence="1" id="KW-0479">Metal-binding</keyword>